<protein>
    <submittedName>
        <fullName evidence="2">ABC transporter substrate-binding protein</fullName>
    </submittedName>
</protein>
<sequence>MLRPVFRKSFFAVLYGIFISNSWAIELRTVAQSSTEPKFIEVQGKITGLCIDLHRAIEKADSTLKIVGDQVMMPLKRAEKMLEMAESDIACGLLHHTTRDEKFYFSEVVVLSIADILVVRQDDPVQIKTWDDVAKLGGDGIVLGNAGRGPVEVLKKNKQLMIDDGAVTTEQNLNKLTMKRARFFFHRSPGISTEIKNAKMQDKVRVLPNAMAIHRTYMVIGKHLPKEAVTRIQNALKKIHASGELDAINDRWKDY</sequence>
<organism evidence="2 3">
    <name type="scientific">Undibacterium piscinae</name>
    <dbReference type="NCBI Taxonomy" id="2495591"/>
    <lineage>
        <taxon>Bacteria</taxon>
        <taxon>Pseudomonadati</taxon>
        <taxon>Pseudomonadota</taxon>
        <taxon>Betaproteobacteria</taxon>
        <taxon>Burkholderiales</taxon>
        <taxon>Oxalobacteraceae</taxon>
        <taxon>Undibacterium</taxon>
    </lineage>
</organism>
<evidence type="ECO:0000259" key="1">
    <source>
        <dbReference type="SMART" id="SM00062"/>
    </source>
</evidence>
<dbReference type="EMBL" id="CP051152">
    <property type="protein sequence ID" value="QJQ05608.1"/>
    <property type="molecule type" value="Genomic_DNA"/>
</dbReference>
<reference evidence="2 3" key="1">
    <citation type="journal article" date="2019" name="Int. J. Syst. Evol. Microbiol.">
        <title>Undibacterium piscinae sp. nov., isolated from Korean shiner intestine.</title>
        <authorList>
            <person name="Lee S.Y."/>
            <person name="Kang W."/>
            <person name="Kim P.S."/>
            <person name="Kim H.S."/>
            <person name="Sung H."/>
            <person name="Shin N.R."/>
            <person name="Whon T.W."/>
            <person name="Yun J.H."/>
            <person name="Lee J.Y."/>
            <person name="Lee J.Y."/>
            <person name="Jung M.J."/>
            <person name="Jeong Y.S."/>
            <person name="Tak E.J."/>
            <person name="Han J.E."/>
            <person name="Hyun D.W."/>
            <person name="Kang M.S."/>
            <person name="Lee K.E."/>
            <person name="Lee B.H."/>
            <person name="Bae J.W."/>
        </authorList>
    </citation>
    <scope>NUCLEOTIDE SEQUENCE [LARGE SCALE GENOMIC DNA]</scope>
    <source>
        <strain evidence="2 3">S11R28</strain>
    </source>
</reference>
<dbReference type="SUPFAM" id="SSF53850">
    <property type="entry name" value="Periplasmic binding protein-like II"/>
    <property type="match status" value="1"/>
</dbReference>
<gene>
    <name evidence="2" type="ORF">EJG51_006805</name>
</gene>
<dbReference type="OrthoDB" id="8771874at2"/>
<dbReference type="KEGG" id="upi:EJG51_006805"/>
<name>A0A6M4A3U9_9BURK</name>
<evidence type="ECO:0000313" key="2">
    <source>
        <dbReference type="EMBL" id="QJQ05608.1"/>
    </source>
</evidence>
<keyword evidence="3" id="KW-1185">Reference proteome</keyword>
<feature type="domain" description="Solute-binding protein family 3/N-terminal" evidence="1">
    <location>
        <begin position="26"/>
        <end position="254"/>
    </location>
</feature>
<dbReference type="Gene3D" id="3.40.190.10">
    <property type="entry name" value="Periplasmic binding protein-like II"/>
    <property type="match status" value="2"/>
</dbReference>
<dbReference type="Proteomes" id="UP000274350">
    <property type="component" value="Chromosome"/>
</dbReference>
<evidence type="ECO:0000313" key="3">
    <source>
        <dbReference type="Proteomes" id="UP000274350"/>
    </source>
</evidence>
<dbReference type="AlphaFoldDB" id="A0A6M4A3U9"/>
<dbReference type="InterPro" id="IPR001638">
    <property type="entry name" value="Solute-binding_3/MltF_N"/>
</dbReference>
<dbReference type="Pfam" id="PF00497">
    <property type="entry name" value="SBP_bac_3"/>
    <property type="match status" value="1"/>
</dbReference>
<proteinExistence type="predicted"/>
<dbReference type="SMART" id="SM00062">
    <property type="entry name" value="PBPb"/>
    <property type="match status" value="1"/>
</dbReference>
<accession>A0A6M4A3U9</accession>